<dbReference type="AlphaFoldDB" id="A0AAP0PZS9"/>
<name>A0AAP0PZS9_9MAGN</name>
<dbReference type="PANTHER" id="PTHR13132">
    <property type="entry name" value="ALPHA- 1,6 -FUCOSYLTRANSFERASE"/>
    <property type="match status" value="1"/>
</dbReference>
<dbReference type="GO" id="GO:0046921">
    <property type="term" value="F:alpha-(1-&gt;6)-fucosyltransferase activity"/>
    <property type="evidence" value="ECO:0007669"/>
    <property type="project" value="TreeGrafter"/>
</dbReference>
<dbReference type="GO" id="GO:0006487">
    <property type="term" value="P:protein N-linked glycosylation"/>
    <property type="evidence" value="ECO:0007669"/>
    <property type="project" value="TreeGrafter"/>
</dbReference>
<reference evidence="1 2" key="1">
    <citation type="submission" date="2024-01" db="EMBL/GenBank/DDBJ databases">
        <title>Genome assemblies of Stephania.</title>
        <authorList>
            <person name="Yang L."/>
        </authorList>
    </citation>
    <scope>NUCLEOTIDE SEQUENCE [LARGE SCALE GENOMIC DNA]</scope>
    <source>
        <strain evidence="1">YNDBR</strain>
        <tissue evidence="1">Leaf</tissue>
    </source>
</reference>
<dbReference type="PANTHER" id="PTHR13132:SF29">
    <property type="entry name" value="ALPHA-(1,6)-FUCOSYLTRANSFERASE"/>
    <property type="match status" value="1"/>
</dbReference>
<accession>A0AAP0PZS9</accession>
<comment type="caution">
    <text evidence="1">The sequence shown here is derived from an EMBL/GenBank/DDBJ whole genome shotgun (WGS) entry which is preliminary data.</text>
</comment>
<dbReference type="Proteomes" id="UP001420932">
    <property type="component" value="Unassembled WGS sequence"/>
</dbReference>
<dbReference type="EMBL" id="JBBNAF010000003">
    <property type="protein sequence ID" value="KAK9160569.1"/>
    <property type="molecule type" value="Genomic_DNA"/>
</dbReference>
<evidence type="ECO:0008006" key="3">
    <source>
        <dbReference type="Google" id="ProtNLM"/>
    </source>
</evidence>
<evidence type="ECO:0000313" key="2">
    <source>
        <dbReference type="Proteomes" id="UP001420932"/>
    </source>
</evidence>
<proteinExistence type="predicted"/>
<organism evidence="1 2">
    <name type="scientific">Stephania yunnanensis</name>
    <dbReference type="NCBI Taxonomy" id="152371"/>
    <lineage>
        <taxon>Eukaryota</taxon>
        <taxon>Viridiplantae</taxon>
        <taxon>Streptophyta</taxon>
        <taxon>Embryophyta</taxon>
        <taxon>Tracheophyta</taxon>
        <taxon>Spermatophyta</taxon>
        <taxon>Magnoliopsida</taxon>
        <taxon>Ranunculales</taxon>
        <taxon>Menispermaceae</taxon>
        <taxon>Menispermoideae</taxon>
        <taxon>Cissampelideae</taxon>
        <taxon>Stephania</taxon>
    </lineage>
</organism>
<dbReference type="Gene3D" id="3.40.50.11350">
    <property type="match status" value="1"/>
</dbReference>
<evidence type="ECO:0000313" key="1">
    <source>
        <dbReference type="EMBL" id="KAK9160569.1"/>
    </source>
</evidence>
<gene>
    <name evidence="1" type="ORF">Syun_006910</name>
</gene>
<sequence length="626" mass="71359">MEPAMMKSLERAVSQKALQMGSSFPCRICVVGFLIGACLACLFMASLTSFRAMEVAGLIFPIRMATFSSPTSTSRDYTGKILDGSYVAQQDEGRVYSKENEEGRRDGVLQLYSVWGALLDESVDDDEGDQLLNRIGLISRASVPPKAPHIKNCKASDEVNKRLDTLGENGTFPPWRTWKGLLGLEFLRRKSSADEQWQHVNNQAETEASYPPWIVGSDDDNFPLTRRVQKDIWVHQHPSNCNAAHVRFLIVDWEIIHGFGIGAQIAGMCGLLAIAMKEQRVLVTNYYNRADHAGCKGASRSHWSCYFFPETSVECRNRAFELMTRKKAWENGMVTGKDNYTTKEIWAGHVPRIWGNPWVHLQPTTEINGSLITHHRKMDRRWWLAQATRYLMRFQSKYTCELLNSARHKAFGLQAAEMVLKTFKGEWSKQVSDESKYDIEQIVWSNHKPWIQRPILSMHVRMGDKACEMKVVEFEKYMHLADRIRKRFPNLNSIWISTEMQEVIDKLKSYPSWNFYYTNVTRQVGNMSMAAYEASLGRETGTNNPLVNFLMALEADFFIGALGSTWCYLIDGMRNTGGKVMAGYLSVNKDRFCETMLHIDNADARISLGAILVKYEKTLSLGAFIE</sequence>
<keyword evidence="2" id="KW-1185">Reference proteome</keyword>
<protein>
    <recommendedName>
        <fullName evidence="3">Alpha-(1,6)-fucosyltransferase</fullName>
    </recommendedName>
</protein>